<evidence type="ECO:0000256" key="5">
    <source>
        <dbReference type="ARBA" id="ARBA00023163"/>
    </source>
</evidence>
<dbReference type="InterPro" id="IPR013324">
    <property type="entry name" value="RNA_pol_sigma_r3/r4-like"/>
</dbReference>
<dbReference type="InterPro" id="IPR039425">
    <property type="entry name" value="RNA_pol_sigma-70-like"/>
</dbReference>
<gene>
    <name evidence="8" type="ORF">GCM10010178_19080</name>
</gene>
<dbReference type="PANTHER" id="PTHR43133">
    <property type="entry name" value="RNA POLYMERASE ECF-TYPE SIGMA FACTO"/>
    <property type="match status" value="1"/>
</dbReference>
<name>A0ABQ2UEL4_9PSEU</name>
<proteinExistence type="inferred from homology"/>
<dbReference type="SUPFAM" id="SSF88946">
    <property type="entry name" value="Sigma2 domain of RNA polymerase sigma factors"/>
    <property type="match status" value="1"/>
</dbReference>
<dbReference type="PANTHER" id="PTHR43133:SF50">
    <property type="entry name" value="ECF RNA POLYMERASE SIGMA FACTOR SIGM"/>
    <property type="match status" value="1"/>
</dbReference>
<comment type="caution">
    <text evidence="8">The sequence shown here is derived from an EMBL/GenBank/DDBJ whole genome shotgun (WGS) entry which is preliminary data.</text>
</comment>
<dbReference type="InterPro" id="IPR007627">
    <property type="entry name" value="RNA_pol_sigma70_r2"/>
</dbReference>
<dbReference type="InterPro" id="IPR013249">
    <property type="entry name" value="RNA_pol_sigma70_r4_t2"/>
</dbReference>
<dbReference type="Pfam" id="PF04542">
    <property type="entry name" value="Sigma70_r2"/>
    <property type="match status" value="1"/>
</dbReference>
<dbReference type="Gene3D" id="1.10.10.10">
    <property type="entry name" value="Winged helix-like DNA-binding domain superfamily/Winged helix DNA-binding domain"/>
    <property type="match status" value="1"/>
</dbReference>
<keyword evidence="4" id="KW-0238">DNA-binding</keyword>
<dbReference type="InterPro" id="IPR013325">
    <property type="entry name" value="RNA_pol_sigma_r2"/>
</dbReference>
<evidence type="ECO:0000259" key="6">
    <source>
        <dbReference type="Pfam" id="PF04542"/>
    </source>
</evidence>
<dbReference type="SUPFAM" id="SSF88659">
    <property type="entry name" value="Sigma3 and sigma4 domains of RNA polymerase sigma factors"/>
    <property type="match status" value="1"/>
</dbReference>
<dbReference type="Proteomes" id="UP000649573">
    <property type="component" value="Unassembled WGS sequence"/>
</dbReference>
<evidence type="ECO:0000259" key="7">
    <source>
        <dbReference type="Pfam" id="PF08281"/>
    </source>
</evidence>
<evidence type="ECO:0000256" key="3">
    <source>
        <dbReference type="ARBA" id="ARBA00023082"/>
    </source>
</evidence>
<keyword evidence="5" id="KW-0804">Transcription</keyword>
<feature type="domain" description="RNA polymerase sigma factor 70 region 4 type 2" evidence="7">
    <location>
        <begin position="120"/>
        <end position="172"/>
    </location>
</feature>
<dbReference type="Pfam" id="PF08281">
    <property type="entry name" value="Sigma70_r4_2"/>
    <property type="match status" value="1"/>
</dbReference>
<evidence type="ECO:0000256" key="4">
    <source>
        <dbReference type="ARBA" id="ARBA00023125"/>
    </source>
</evidence>
<dbReference type="EMBL" id="BMRE01000004">
    <property type="protein sequence ID" value="GGU26836.1"/>
    <property type="molecule type" value="Genomic_DNA"/>
</dbReference>
<dbReference type="InterPro" id="IPR014284">
    <property type="entry name" value="RNA_pol_sigma-70_dom"/>
</dbReference>
<keyword evidence="2" id="KW-0805">Transcription regulation</keyword>
<feature type="domain" description="RNA polymerase sigma-70 region 2" evidence="6">
    <location>
        <begin position="35"/>
        <end position="94"/>
    </location>
</feature>
<evidence type="ECO:0000256" key="2">
    <source>
        <dbReference type="ARBA" id="ARBA00023015"/>
    </source>
</evidence>
<keyword evidence="9" id="KW-1185">Reference proteome</keyword>
<dbReference type="RefSeq" id="WP_229812388.1">
    <property type="nucleotide sequence ID" value="NZ_BMRE01000004.1"/>
</dbReference>
<sequence>MPSDVNRDPELVVYLIVQREKSADFDRFVLDRSTALLRTAVLLVGDVGHAEDILQTALLRLATRWKSVHTAPEAFVRTVLVNLARDRWRRARRRVSEEELTNAGHVTDGRDPADTVVDRDALRRALATLPARQREVVVLRFFADLSVAETAQTLRTSEGTVKAHTSRAVARLRQLLGEQITENVHGV</sequence>
<dbReference type="NCBIfam" id="TIGR02937">
    <property type="entry name" value="sigma70-ECF"/>
    <property type="match status" value="1"/>
</dbReference>
<protein>
    <submittedName>
        <fullName evidence="8">RNA polymerase sigma24 factor</fullName>
    </submittedName>
</protein>
<reference evidence="9" key="1">
    <citation type="journal article" date="2019" name="Int. J. Syst. Evol. Microbiol.">
        <title>The Global Catalogue of Microorganisms (GCM) 10K type strain sequencing project: providing services to taxonomists for standard genome sequencing and annotation.</title>
        <authorList>
            <consortium name="The Broad Institute Genomics Platform"/>
            <consortium name="The Broad Institute Genome Sequencing Center for Infectious Disease"/>
            <person name="Wu L."/>
            <person name="Ma J."/>
        </authorList>
    </citation>
    <scope>NUCLEOTIDE SEQUENCE [LARGE SCALE GENOMIC DNA]</scope>
    <source>
        <strain evidence="9">JCM 3296</strain>
    </source>
</reference>
<dbReference type="Gene3D" id="1.10.1740.10">
    <property type="match status" value="1"/>
</dbReference>
<comment type="similarity">
    <text evidence="1">Belongs to the sigma-70 factor family. ECF subfamily.</text>
</comment>
<evidence type="ECO:0000313" key="8">
    <source>
        <dbReference type="EMBL" id="GGU26836.1"/>
    </source>
</evidence>
<dbReference type="CDD" id="cd06171">
    <property type="entry name" value="Sigma70_r4"/>
    <property type="match status" value="1"/>
</dbReference>
<dbReference type="InterPro" id="IPR014325">
    <property type="entry name" value="RNA_pol_sigma-E_actinobac"/>
</dbReference>
<keyword evidence="3" id="KW-0731">Sigma factor</keyword>
<organism evidence="8 9">
    <name type="scientific">Lentzea flava</name>
    <dbReference type="NCBI Taxonomy" id="103732"/>
    <lineage>
        <taxon>Bacteria</taxon>
        <taxon>Bacillati</taxon>
        <taxon>Actinomycetota</taxon>
        <taxon>Actinomycetes</taxon>
        <taxon>Pseudonocardiales</taxon>
        <taxon>Pseudonocardiaceae</taxon>
        <taxon>Lentzea</taxon>
    </lineage>
</organism>
<accession>A0ABQ2UEL4</accession>
<dbReference type="InterPro" id="IPR036388">
    <property type="entry name" value="WH-like_DNA-bd_sf"/>
</dbReference>
<dbReference type="NCBIfam" id="TIGR02983">
    <property type="entry name" value="SigE-fam_strep"/>
    <property type="match status" value="1"/>
</dbReference>
<evidence type="ECO:0000313" key="9">
    <source>
        <dbReference type="Proteomes" id="UP000649573"/>
    </source>
</evidence>
<evidence type="ECO:0000256" key="1">
    <source>
        <dbReference type="ARBA" id="ARBA00010641"/>
    </source>
</evidence>